<accession>A0A1H7WN83</accession>
<sequence>MLIFIAFHVSVYGQEFSILRQNDDLTKLDSIENKNRYQNLKAINLFQNTTLSFGGSWRFQAESFINGEFGRSGSQDNIWYLNRFLAHAHLKVGVNLELFTELGSSLVTNKEDISPVDKSELYVNQLFAKYKLTSNWDIAVGRQNMRLGSGRLIDIREGPNVRRLFDFAEVNFQNDKVSVKTFFSVPVIPSFEAFNNTYLDFDETLSGIYATTDFSRVSSLDTYIFYQKQNGTIYTSGQENERRASAGLRHFGKFKKLTYDNELVYQFGTFGNQTISAWTISFNLQRETNLFGRSVNLGVKTEAISGDKNTSDKKLNTFDALYPRGAYFGRVARFGPSNLIDVHPYINTMFNKWEVAFDYAAFWRYSLQDGVYGAAMTLDYPNVNNKRFIAHQMGTIIGYQPNKFVSLELESNVILPGSFLKKSDKRNTLYHFVLTSEIKF</sequence>
<gene>
    <name evidence="2" type="ORF">SAMN05661044_04564</name>
</gene>
<evidence type="ECO:0000259" key="1">
    <source>
        <dbReference type="Pfam" id="PF13372"/>
    </source>
</evidence>
<dbReference type="InterPro" id="IPR025388">
    <property type="entry name" value="Alginate_export_dom"/>
</dbReference>
<feature type="domain" description="Alginate export" evidence="1">
    <location>
        <begin position="51"/>
        <end position="432"/>
    </location>
</feature>
<dbReference type="Pfam" id="PF13372">
    <property type="entry name" value="Alginate_exp"/>
    <property type="match status" value="1"/>
</dbReference>
<dbReference type="Proteomes" id="UP000199421">
    <property type="component" value="Unassembled WGS sequence"/>
</dbReference>
<protein>
    <submittedName>
        <fullName evidence="2">Alginate export</fullName>
    </submittedName>
</protein>
<organism evidence="2 3">
    <name type="scientific">Olivibacter domesticus</name>
    <name type="common">Pseudosphingobacterium domesticum</name>
    <dbReference type="NCBI Taxonomy" id="407022"/>
    <lineage>
        <taxon>Bacteria</taxon>
        <taxon>Pseudomonadati</taxon>
        <taxon>Bacteroidota</taxon>
        <taxon>Sphingobacteriia</taxon>
        <taxon>Sphingobacteriales</taxon>
        <taxon>Sphingobacteriaceae</taxon>
        <taxon>Olivibacter</taxon>
    </lineage>
</organism>
<keyword evidence="3" id="KW-1185">Reference proteome</keyword>
<evidence type="ECO:0000313" key="2">
    <source>
        <dbReference type="EMBL" id="SEM22468.1"/>
    </source>
</evidence>
<dbReference type="EMBL" id="FOAF01000009">
    <property type="protein sequence ID" value="SEM22468.1"/>
    <property type="molecule type" value="Genomic_DNA"/>
</dbReference>
<name>A0A1H7WN83_OLID1</name>
<reference evidence="3" key="1">
    <citation type="submission" date="2016-10" db="EMBL/GenBank/DDBJ databases">
        <authorList>
            <person name="Varghese N."/>
            <person name="Submissions S."/>
        </authorList>
    </citation>
    <scope>NUCLEOTIDE SEQUENCE [LARGE SCALE GENOMIC DNA]</scope>
    <source>
        <strain evidence="3">DSM 18733</strain>
    </source>
</reference>
<proteinExistence type="predicted"/>
<dbReference type="AlphaFoldDB" id="A0A1H7WN83"/>
<dbReference type="STRING" id="407022.SAMN05661044_04564"/>
<evidence type="ECO:0000313" key="3">
    <source>
        <dbReference type="Proteomes" id="UP000199421"/>
    </source>
</evidence>